<gene>
    <name evidence="4" type="ORF">B5E44_03550</name>
    <name evidence="3" type="ORF">B5E59_09485</name>
</gene>
<protein>
    <submittedName>
        <fullName evidence="4">Uncharacterized protein</fullName>
    </submittedName>
</protein>
<keyword evidence="2" id="KW-0812">Transmembrane</keyword>
<dbReference type="Proteomes" id="UP000196293">
    <property type="component" value="Unassembled WGS sequence"/>
</dbReference>
<feature type="compositionally biased region" description="Basic and acidic residues" evidence="1">
    <location>
        <begin position="48"/>
        <end position="57"/>
    </location>
</feature>
<name>A0A1Y4Q5T8_9LACO</name>
<dbReference type="EMBL" id="NFLZ01000005">
    <property type="protein sequence ID" value="OUQ77230.1"/>
    <property type="molecule type" value="Genomic_DNA"/>
</dbReference>
<reference evidence="4" key="2">
    <citation type="journal article" date="2018" name="BMC Genomics">
        <title>Whole genome sequencing and function prediction of 133 gut anaerobes isolated from chicken caecum in pure cultures.</title>
        <authorList>
            <person name="Medvecky M."/>
            <person name="Cejkova D."/>
            <person name="Polansky O."/>
            <person name="Karasova D."/>
            <person name="Kubasova T."/>
            <person name="Cizek A."/>
            <person name="Rychlik I."/>
        </authorList>
    </citation>
    <scope>NUCLEOTIDE SEQUENCE</scope>
    <source>
        <strain evidence="4">An101</strain>
        <strain evidence="3">An115</strain>
    </source>
</reference>
<feature type="transmembrane region" description="Helical" evidence="2">
    <location>
        <begin position="82"/>
        <end position="101"/>
    </location>
</feature>
<evidence type="ECO:0000256" key="2">
    <source>
        <dbReference type="SAM" id="Phobius"/>
    </source>
</evidence>
<comment type="caution">
    <text evidence="4">The sequence shown here is derived from an EMBL/GenBank/DDBJ whole genome shotgun (WGS) entry which is preliminary data.</text>
</comment>
<dbReference type="Proteomes" id="UP000195859">
    <property type="component" value="Unassembled WGS sequence"/>
</dbReference>
<keyword evidence="6" id="KW-1185">Reference proteome</keyword>
<feature type="compositionally biased region" description="Polar residues" evidence="1">
    <location>
        <begin position="37"/>
        <end position="47"/>
    </location>
</feature>
<dbReference type="RefSeq" id="WP_087176860.1">
    <property type="nucleotide sequence ID" value="NZ_CAJFSK010000059.1"/>
</dbReference>
<evidence type="ECO:0000313" key="6">
    <source>
        <dbReference type="Proteomes" id="UP000196293"/>
    </source>
</evidence>
<reference evidence="5 6" key="1">
    <citation type="submission" date="2017-04" db="EMBL/GenBank/DDBJ databases">
        <title>Function of individual gut microbiota members based on whole genome sequencing of pure cultures obtained from chicken caecum.</title>
        <authorList>
            <person name="Medvecky M."/>
            <person name="Cejkova D."/>
            <person name="Polansky O."/>
            <person name="Karasova D."/>
            <person name="Kubasova T."/>
            <person name="Cizek A."/>
            <person name="Rychlik I."/>
        </authorList>
    </citation>
    <scope>NUCLEOTIDE SEQUENCE [LARGE SCALE GENOMIC DNA]</scope>
    <source>
        <strain evidence="5">An101</strain>
        <strain evidence="6">An115</strain>
    </source>
</reference>
<keyword evidence="2" id="KW-0472">Membrane</keyword>
<organism evidence="4 5">
    <name type="scientific">Lactobacillus gallinarum</name>
    <dbReference type="NCBI Taxonomy" id="52242"/>
    <lineage>
        <taxon>Bacteria</taxon>
        <taxon>Bacillati</taxon>
        <taxon>Bacillota</taxon>
        <taxon>Bacilli</taxon>
        <taxon>Lactobacillales</taxon>
        <taxon>Lactobacillaceae</taxon>
        <taxon>Lactobacillus</taxon>
    </lineage>
</organism>
<dbReference type="AlphaFoldDB" id="A0A1Y4Q5T8"/>
<dbReference type="GeneID" id="78203155"/>
<feature type="region of interest" description="Disordered" evidence="1">
    <location>
        <begin position="1"/>
        <end position="57"/>
    </location>
</feature>
<evidence type="ECO:0000313" key="5">
    <source>
        <dbReference type="Proteomes" id="UP000195859"/>
    </source>
</evidence>
<accession>A0A1Y4Q5T8</accession>
<proteinExistence type="predicted"/>
<evidence type="ECO:0000313" key="4">
    <source>
        <dbReference type="EMBL" id="OUQ77230.1"/>
    </source>
</evidence>
<sequence length="107" mass="11935">MKTNNDNHGKSKKNSGTTKHSSRNTNNNPKARRNVKRQYNSNNNPKTETARFAKPHESAVIRNEQAQTKREMLPNTSNKRQALIALGAVLVGVSAVLLSVLDKKRKS</sequence>
<evidence type="ECO:0000256" key="1">
    <source>
        <dbReference type="SAM" id="MobiDB-lite"/>
    </source>
</evidence>
<evidence type="ECO:0000313" key="3">
    <source>
        <dbReference type="EMBL" id="OUQ54702.1"/>
    </source>
</evidence>
<keyword evidence="2" id="KW-1133">Transmembrane helix</keyword>
<dbReference type="EMBL" id="NFLS01000038">
    <property type="protein sequence ID" value="OUQ54702.1"/>
    <property type="molecule type" value="Genomic_DNA"/>
</dbReference>
<feature type="compositionally biased region" description="Polar residues" evidence="1">
    <location>
        <begin position="14"/>
        <end position="29"/>
    </location>
</feature>